<protein>
    <recommendedName>
        <fullName evidence="3">Lipoprotein</fullName>
    </recommendedName>
</protein>
<dbReference type="RefSeq" id="WP_075006253.1">
    <property type="nucleotide sequence ID" value="NZ_FOAP01000004.1"/>
</dbReference>
<keyword evidence="2" id="KW-1185">Reference proteome</keyword>
<dbReference type="Proteomes" id="UP000182719">
    <property type="component" value="Unassembled WGS sequence"/>
</dbReference>
<dbReference type="AlphaFoldDB" id="A0A1H7N3W8"/>
<accession>A0A1H7N3W8</accession>
<evidence type="ECO:0000313" key="1">
    <source>
        <dbReference type="EMBL" id="SEL18019.1"/>
    </source>
</evidence>
<reference evidence="2" key="1">
    <citation type="submission" date="2016-10" db="EMBL/GenBank/DDBJ databases">
        <authorList>
            <person name="Varghese N."/>
            <person name="Submissions S."/>
        </authorList>
    </citation>
    <scope>NUCLEOTIDE SEQUENCE [LARGE SCALE GENOMIC DNA]</scope>
    <source>
        <strain evidence="2">DSM 17044</strain>
    </source>
</reference>
<dbReference type="EMBL" id="FOAP01000004">
    <property type="protein sequence ID" value="SEL18019.1"/>
    <property type="molecule type" value="Genomic_DNA"/>
</dbReference>
<evidence type="ECO:0000313" key="2">
    <source>
        <dbReference type="Proteomes" id="UP000182719"/>
    </source>
</evidence>
<name>A0A1H7N3W8_STIAU</name>
<organism evidence="1 2">
    <name type="scientific">Stigmatella aurantiaca</name>
    <dbReference type="NCBI Taxonomy" id="41"/>
    <lineage>
        <taxon>Bacteria</taxon>
        <taxon>Pseudomonadati</taxon>
        <taxon>Myxococcota</taxon>
        <taxon>Myxococcia</taxon>
        <taxon>Myxococcales</taxon>
        <taxon>Cystobacterineae</taxon>
        <taxon>Archangiaceae</taxon>
        <taxon>Stigmatella</taxon>
    </lineage>
</organism>
<proteinExistence type="predicted"/>
<evidence type="ECO:0008006" key="3">
    <source>
        <dbReference type="Google" id="ProtNLM"/>
    </source>
</evidence>
<gene>
    <name evidence="1" type="ORF">SAMN05444354_104202</name>
</gene>
<dbReference type="OrthoDB" id="5502219at2"/>
<sequence length="239" mass="25079">MRGGHVKALLGLGVLAWLAGCAPATMSPMVMRLGPGNPEHSFFQAGLRGGPRLSAPFENNVDPADFAGNETSFSTQQWSLAYDVAFTEPINERLFLHMGVQGEFFYPLPLPGYGLYTGLSTYVGNPRWGLSPALVLRGATDFGLSSRGGPGSLLGAESSMALSLTPEPGVALGVVPFFGVHRVFSEGTRATALYYGAALAVQFPLGPRGRLELSGGFGRAKTGSSSTWNAPIAGARWGL</sequence>
<dbReference type="PROSITE" id="PS51257">
    <property type="entry name" value="PROKAR_LIPOPROTEIN"/>
    <property type="match status" value="1"/>
</dbReference>